<feature type="compositionally biased region" description="Basic and acidic residues" evidence="1">
    <location>
        <begin position="13"/>
        <end position="32"/>
    </location>
</feature>
<dbReference type="EMBL" id="OX459123">
    <property type="protein sequence ID" value="CAI9108608.1"/>
    <property type="molecule type" value="Genomic_DNA"/>
</dbReference>
<sequence>MHPAAPYAVLTDANRDSDLSSSKKPDATEVHHPSAAASRQPSQLSPPSNQLCQPFPKPDLRLPVTQPLRRPTLRNRFADPQYPIQMNYILVTLFGSNSVQFSGISLTDLDSPYAH</sequence>
<accession>A0AAV1DL44</accession>
<evidence type="ECO:0000256" key="1">
    <source>
        <dbReference type="SAM" id="MobiDB-lite"/>
    </source>
</evidence>
<proteinExistence type="predicted"/>
<feature type="compositionally biased region" description="Polar residues" evidence="1">
    <location>
        <begin position="37"/>
        <end position="52"/>
    </location>
</feature>
<gene>
    <name evidence="2" type="ORF">OLC1_LOCUS16669</name>
</gene>
<dbReference type="Proteomes" id="UP001161247">
    <property type="component" value="Chromosome 6"/>
</dbReference>
<dbReference type="AlphaFoldDB" id="A0AAV1DL44"/>
<protein>
    <submittedName>
        <fullName evidence="2">OLC1v1008254C1</fullName>
    </submittedName>
</protein>
<reference evidence="2" key="1">
    <citation type="submission" date="2023-03" db="EMBL/GenBank/DDBJ databases">
        <authorList>
            <person name="Julca I."/>
        </authorList>
    </citation>
    <scope>NUCLEOTIDE SEQUENCE</scope>
</reference>
<feature type="region of interest" description="Disordered" evidence="1">
    <location>
        <begin position="1"/>
        <end position="72"/>
    </location>
</feature>
<evidence type="ECO:0000313" key="3">
    <source>
        <dbReference type="Proteomes" id="UP001161247"/>
    </source>
</evidence>
<evidence type="ECO:0000313" key="2">
    <source>
        <dbReference type="EMBL" id="CAI9108608.1"/>
    </source>
</evidence>
<keyword evidence="3" id="KW-1185">Reference proteome</keyword>
<organism evidence="2 3">
    <name type="scientific">Oldenlandia corymbosa var. corymbosa</name>
    <dbReference type="NCBI Taxonomy" id="529605"/>
    <lineage>
        <taxon>Eukaryota</taxon>
        <taxon>Viridiplantae</taxon>
        <taxon>Streptophyta</taxon>
        <taxon>Embryophyta</taxon>
        <taxon>Tracheophyta</taxon>
        <taxon>Spermatophyta</taxon>
        <taxon>Magnoliopsida</taxon>
        <taxon>eudicotyledons</taxon>
        <taxon>Gunneridae</taxon>
        <taxon>Pentapetalae</taxon>
        <taxon>asterids</taxon>
        <taxon>lamiids</taxon>
        <taxon>Gentianales</taxon>
        <taxon>Rubiaceae</taxon>
        <taxon>Rubioideae</taxon>
        <taxon>Spermacoceae</taxon>
        <taxon>Hedyotis-Oldenlandia complex</taxon>
        <taxon>Oldenlandia</taxon>
    </lineage>
</organism>
<name>A0AAV1DL44_OLDCO</name>